<protein>
    <recommendedName>
        <fullName evidence="4">Transmembrane protein</fullName>
    </recommendedName>
</protein>
<evidence type="ECO:0000313" key="2">
    <source>
        <dbReference type="EMBL" id="CAJ1393468.1"/>
    </source>
</evidence>
<feature type="transmembrane region" description="Helical" evidence="1">
    <location>
        <begin position="221"/>
        <end position="241"/>
    </location>
</feature>
<dbReference type="Proteomes" id="UP001178507">
    <property type="component" value="Unassembled WGS sequence"/>
</dbReference>
<reference evidence="2" key="1">
    <citation type="submission" date="2023-08" db="EMBL/GenBank/DDBJ databases">
        <authorList>
            <person name="Chen Y."/>
            <person name="Shah S."/>
            <person name="Dougan E. K."/>
            <person name="Thang M."/>
            <person name="Chan C."/>
        </authorList>
    </citation>
    <scope>NUCLEOTIDE SEQUENCE</scope>
</reference>
<comment type="caution">
    <text evidence="2">The sequence shown here is derived from an EMBL/GenBank/DDBJ whole genome shotgun (WGS) entry which is preliminary data.</text>
</comment>
<name>A0AA36IT20_9DINO</name>
<keyword evidence="3" id="KW-1185">Reference proteome</keyword>
<sequence>ARPSGSPNWLARCTEELKLWFEDTVLGRWARQGSPSNQTDAATRHRFPAEALCRNLCEGFKQLKQDLKVQLFLSFPADSPFNDPTVEGLFQWHYTRRSWVCWDWSTLATGLMLFWDIAMNPPYRVLLVLFFYGAFGVGLLLRKMLLFASPSAPTCWRMWHNVILCAFFFGRCLICQPLLVSLATEGSQLQQVQVEAFSSVIGLGMTNLSMVFMQQMQTIDTLLFCFVNGAVFILWIIFVLQMPLTDALHTAYVGSIVITAVCVRQQRDLEELERRSFDNQLLNTRGRRVAIGFTRQTQRYICAFRGFASTASS</sequence>
<feature type="transmembrane region" description="Helical" evidence="1">
    <location>
        <begin position="162"/>
        <end position="184"/>
    </location>
</feature>
<feature type="transmembrane region" description="Helical" evidence="1">
    <location>
        <begin position="196"/>
        <end position="214"/>
    </location>
</feature>
<gene>
    <name evidence="2" type="ORF">EVOR1521_LOCUS18321</name>
</gene>
<proteinExistence type="predicted"/>
<feature type="transmembrane region" description="Helical" evidence="1">
    <location>
        <begin position="123"/>
        <end position="141"/>
    </location>
</feature>
<feature type="non-terminal residue" evidence="2">
    <location>
        <position position="1"/>
    </location>
</feature>
<dbReference type="AlphaFoldDB" id="A0AA36IT20"/>
<evidence type="ECO:0008006" key="4">
    <source>
        <dbReference type="Google" id="ProtNLM"/>
    </source>
</evidence>
<accession>A0AA36IT20</accession>
<keyword evidence="1" id="KW-1133">Transmembrane helix</keyword>
<evidence type="ECO:0000313" key="3">
    <source>
        <dbReference type="Proteomes" id="UP001178507"/>
    </source>
</evidence>
<evidence type="ECO:0000256" key="1">
    <source>
        <dbReference type="SAM" id="Phobius"/>
    </source>
</evidence>
<dbReference type="EMBL" id="CAUJNA010002561">
    <property type="protein sequence ID" value="CAJ1393468.1"/>
    <property type="molecule type" value="Genomic_DNA"/>
</dbReference>
<keyword evidence="1" id="KW-0812">Transmembrane</keyword>
<keyword evidence="1" id="KW-0472">Membrane</keyword>
<organism evidence="2 3">
    <name type="scientific">Effrenium voratum</name>
    <dbReference type="NCBI Taxonomy" id="2562239"/>
    <lineage>
        <taxon>Eukaryota</taxon>
        <taxon>Sar</taxon>
        <taxon>Alveolata</taxon>
        <taxon>Dinophyceae</taxon>
        <taxon>Suessiales</taxon>
        <taxon>Symbiodiniaceae</taxon>
        <taxon>Effrenium</taxon>
    </lineage>
</organism>